<keyword evidence="14" id="KW-1185">Reference proteome</keyword>
<evidence type="ECO:0000256" key="7">
    <source>
        <dbReference type="ARBA" id="ARBA00022723"/>
    </source>
</evidence>
<proteinExistence type="inferred from homology"/>
<comment type="cofactor">
    <cofactor evidence="1">
        <name>Mg(2+)</name>
        <dbReference type="ChEBI" id="CHEBI:18420"/>
    </cofactor>
</comment>
<dbReference type="Pfam" id="PF01743">
    <property type="entry name" value="PolyA_pol"/>
    <property type="match status" value="1"/>
</dbReference>
<evidence type="ECO:0000256" key="2">
    <source>
        <dbReference type="ARBA" id="ARBA00007265"/>
    </source>
</evidence>
<keyword evidence="4 11" id="KW-0808">Transferase</keyword>
<keyword evidence="6" id="KW-0548">Nucleotidyltransferase</keyword>
<dbReference type="GO" id="GO:0046872">
    <property type="term" value="F:metal ion binding"/>
    <property type="evidence" value="ECO:0007669"/>
    <property type="project" value="UniProtKB-KW"/>
</dbReference>
<dbReference type="AlphaFoldDB" id="A0A2T4TVE7"/>
<reference evidence="14" key="2">
    <citation type="journal article" date="2018" name="Environ. Microbiol.">
        <title>Bloom of a denitrifying methanotroph, 'Candidatus Methylomirabilis limnetica', in a deep stratified lake.</title>
        <authorList>
            <person name="Graf J.S."/>
            <person name="Mayr M.J."/>
            <person name="Marchant H.K."/>
            <person name="Tienken D."/>
            <person name="Hach P.F."/>
            <person name="Brand A."/>
            <person name="Schubert C.J."/>
            <person name="Kuypers M.M."/>
            <person name="Milucka J."/>
        </authorList>
    </citation>
    <scope>NUCLEOTIDE SEQUENCE [LARGE SCALE GENOMIC DNA]</scope>
    <source>
        <strain evidence="14">Zug</strain>
    </source>
</reference>
<evidence type="ECO:0000256" key="9">
    <source>
        <dbReference type="ARBA" id="ARBA00022842"/>
    </source>
</evidence>
<accession>A0A2T4TVE7</accession>
<dbReference type="RefSeq" id="WP_107563672.1">
    <property type="nucleotide sequence ID" value="NZ_NVQC01000030.1"/>
</dbReference>
<name>A0A2T4TVE7_9BACT</name>
<organism evidence="13 14">
    <name type="scientific">Candidatus Methylomirabilis limnetica</name>
    <dbReference type="NCBI Taxonomy" id="2033718"/>
    <lineage>
        <taxon>Bacteria</taxon>
        <taxon>Candidatus Methylomirabilota</taxon>
        <taxon>Candidatus Methylomirabilia</taxon>
        <taxon>Candidatus Methylomirabilales</taxon>
        <taxon>Candidatus Methylomirabilaceae</taxon>
        <taxon>Candidatus Methylomirabilis</taxon>
    </lineage>
</organism>
<comment type="similarity">
    <text evidence="2 11">Belongs to the tRNA nucleotidyltransferase/poly(A) polymerase family.</text>
</comment>
<protein>
    <recommendedName>
        <fullName evidence="12">Poly A polymerase head domain-containing protein</fullName>
    </recommendedName>
</protein>
<keyword evidence="9" id="KW-0460">Magnesium</keyword>
<dbReference type="InterPro" id="IPR052390">
    <property type="entry name" value="tRNA_nt/polyA_polymerase"/>
</dbReference>
<comment type="caution">
    <text evidence="13">The sequence shown here is derived from an EMBL/GenBank/DDBJ whole genome shotgun (WGS) entry which is preliminary data.</text>
</comment>
<dbReference type="CDD" id="cd05398">
    <property type="entry name" value="NT_ClassII-CCAase"/>
    <property type="match status" value="1"/>
</dbReference>
<evidence type="ECO:0000256" key="1">
    <source>
        <dbReference type="ARBA" id="ARBA00001946"/>
    </source>
</evidence>
<keyword evidence="10 11" id="KW-0694">RNA-binding</keyword>
<dbReference type="PANTHER" id="PTHR47788:SF1">
    <property type="entry name" value="A-ADDING TRNA NUCLEOTIDYLTRANSFERASE"/>
    <property type="match status" value="1"/>
</dbReference>
<evidence type="ECO:0000256" key="6">
    <source>
        <dbReference type="ARBA" id="ARBA00022695"/>
    </source>
</evidence>
<reference evidence="13 14" key="1">
    <citation type="submission" date="2017-09" db="EMBL/GenBank/DDBJ databases">
        <title>Bloom of a denitrifying methanotroph, Candidatus Methylomirabilis limnetica, in a deep stratified lake.</title>
        <authorList>
            <person name="Graf J.S."/>
            <person name="Marchant H.K."/>
            <person name="Tienken D."/>
            <person name="Hach P.F."/>
            <person name="Brand A."/>
            <person name="Schubert C.J."/>
            <person name="Kuypers M.M."/>
            <person name="Milucka J."/>
        </authorList>
    </citation>
    <scope>NUCLEOTIDE SEQUENCE [LARGE SCALE GENOMIC DNA]</scope>
    <source>
        <strain evidence="13 14">Zug</strain>
    </source>
</reference>
<gene>
    <name evidence="13" type="ORF">CLG94_11420</name>
</gene>
<dbReference type="SUPFAM" id="SSF81891">
    <property type="entry name" value="Poly A polymerase C-terminal region-like"/>
    <property type="match status" value="1"/>
</dbReference>
<evidence type="ECO:0000313" key="13">
    <source>
        <dbReference type="EMBL" id="PTL35086.1"/>
    </source>
</evidence>
<feature type="domain" description="Poly A polymerase head" evidence="12">
    <location>
        <begin position="34"/>
        <end position="169"/>
    </location>
</feature>
<dbReference type="Gene3D" id="3.30.460.10">
    <property type="entry name" value="Beta Polymerase, domain 2"/>
    <property type="match status" value="1"/>
</dbReference>
<dbReference type="EMBL" id="NVQC01000030">
    <property type="protein sequence ID" value="PTL35086.1"/>
    <property type="molecule type" value="Genomic_DNA"/>
</dbReference>
<evidence type="ECO:0000256" key="8">
    <source>
        <dbReference type="ARBA" id="ARBA00022741"/>
    </source>
</evidence>
<sequence>MSTHVMQLPQFRKLDPLSRRALEAARRAAAPSPIYVVGGYVRDLLLGQGNVDIDLVVEGDAIAAAKRLAHFLRAVMTSHPRFGTAHLRLPGACPRRRSGSRTLDLATARSERYPHAAALPEVQPAPLLADLLRRDFSINAMAARIDRHRFGPLIDPLEGLRDLERGRIRVLHERSFIDDPTRLFRTARFEGRYRFVIARGTLRLMKAAVKGGVIRHLTGSRIFRELYLIAKEPSASRIIRRLGDLDVLTAIHPKLALPAAAFGLLERVGRILTQASSMPLLEGAAEDEVLLLGMLYLLHPRTVVAILTRLTPPQGIAEKLAADHKACRQAVQKLTRAIDLRQSRIARLLDPLSPEARIVLLAGLVKGSAQEAVSEYLATSWSVVPLLKGGDLGRLGFQPGPIYRRILAALRSAKLDGRLRTKEDETSFVLQRVAQGVTIQ</sequence>
<dbReference type="InterPro" id="IPR043519">
    <property type="entry name" value="NT_sf"/>
</dbReference>
<evidence type="ECO:0000256" key="11">
    <source>
        <dbReference type="RuleBase" id="RU003953"/>
    </source>
</evidence>
<dbReference type="Gene3D" id="1.10.3090.10">
    <property type="entry name" value="cca-adding enzyme, domain 2"/>
    <property type="match status" value="1"/>
</dbReference>
<dbReference type="GO" id="GO:0000049">
    <property type="term" value="F:tRNA binding"/>
    <property type="evidence" value="ECO:0007669"/>
    <property type="project" value="UniProtKB-KW"/>
</dbReference>
<dbReference type="GO" id="GO:0000166">
    <property type="term" value="F:nucleotide binding"/>
    <property type="evidence" value="ECO:0007669"/>
    <property type="project" value="UniProtKB-KW"/>
</dbReference>
<evidence type="ECO:0000313" key="14">
    <source>
        <dbReference type="Proteomes" id="UP000241436"/>
    </source>
</evidence>
<keyword evidence="5" id="KW-0819">tRNA processing</keyword>
<dbReference type="PANTHER" id="PTHR47788">
    <property type="entry name" value="POLYA POLYMERASE"/>
    <property type="match status" value="1"/>
</dbReference>
<evidence type="ECO:0000256" key="3">
    <source>
        <dbReference type="ARBA" id="ARBA00022555"/>
    </source>
</evidence>
<keyword evidence="8" id="KW-0547">Nucleotide-binding</keyword>
<evidence type="ECO:0000256" key="5">
    <source>
        <dbReference type="ARBA" id="ARBA00022694"/>
    </source>
</evidence>
<keyword evidence="7" id="KW-0479">Metal-binding</keyword>
<dbReference type="OrthoDB" id="9805698at2"/>
<dbReference type="SUPFAM" id="SSF81301">
    <property type="entry name" value="Nucleotidyltransferase"/>
    <property type="match status" value="1"/>
</dbReference>
<keyword evidence="3" id="KW-0820">tRNA-binding</keyword>
<dbReference type="GO" id="GO:0016779">
    <property type="term" value="F:nucleotidyltransferase activity"/>
    <property type="evidence" value="ECO:0007669"/>
    <property type="project" value="UniProtKB-KW"/>
</dbReference>
<evidence type="ECO:0000256" key="10">
    <source>
        <dbReference type="ARBA" id="ARBA00022884"/>
    </source>
</evidence>
<dbReference type="InterPro" id="IPR002646">
    <property type="entry name" value="PolA_pol_head_dom"/>
</dbReference>
<evidence type="ECO:0000259" key="12">
    <source>
        <dbReference type="Pfam" id="PF01743"/>
    </source>
</evidence>
<evidence type="ECO:0000256" key="4">
    <source>
        <dbReference type="ARBA" id="ARBA00022679"/>
    </source>
</evidence>
<dbReference type="GO" id="GO:0008033">
    <property type="term" value="P:tRNA processing"/>
    <property type="evidence" value="ECO:0007669"/>
    <property type="project" value="UniProtKB-KW"/>
</dbReference>
<dbReference type="Proteomes" id="UP000241436">
    <property type="component" value="Unassembled WGS sequence"/>
</dbReference>